<protein>
    <submittedName>
        <fullName evidence="1">Uncharacterized protein</fullName>
    </submittedName>
</protein>
<dbReference type="InterPro" id="IPR008978">
    <property type="entry name" value="HSP20-like_chaperone"/>
</dbReference>
<dbReference type="AlphaFoldDB" id="A0AAV3ZFN8"/>
<evidence type="ECO:0000313" key="1">
    <source>
        <dbReference type="EMBL" id="GFN94126.1"/>
    </source>
</evidence>
<dbReference type="Gene3D" id="2.60.40.790">
    <property type="match status" value="1"/>
</dbReference>
<organism evidence="1 2">
    <name type="scientific">Plakobranchus ocellatus</name>
    <dbReference type="NCBI Taxonomy" id="259542"/>
    <lineage>
        <taxon>Eukaryota</taxon>
        <taxon>Metazoa</taxon>
        <taxon>Spiralia</taxon>
        <taxon>Lophotrochozoa</taxon>
        <taxon>Mollusca</taxon>
        <taxon>Gastropoda</taxon>
        <taxon>Heterobranchia</taxon>
        <taxon>Euthyneura</taxon>
        <taxon>Panpulmonata</taxon>
        <taxon>Sacoglossa</taxon>
        <taxon>Placobranchoidea</taxon>
        <taxon>Plakobranchidae</taxon>
        <taxon>Plakobranchus</taxon>
    </lineage>
</organism>
<comment type="caution">
    <text evidence="1">The sequence shown here is derived from an EMBL/GenBank/DDBJ whole genome shotgun (WGS) entry which is preliminary data.</text>
</comment>
<dbReference type="Proteomes" id="UP000735302">
    <property type="component" value="Unassembled WGS sequence"/>
</dbReference>
<dbReference type="EMBL" id="BLXT01002413">
    <property type="protein sequence ID" value="GFN94126.1"/>
    <property type="molecule type" value="Genomic_DNA"/>
</dbReference>
<gene>
    <name evidence="1" type="ORF">PoB_002063200</name>
</gene>
<name>A0AAV3ZFN8_9GAST</name>
<evidence type="ECO:0000313" key="2">
    <source>
        <dbReference type="Proteomes" id="UP000735302"/>
    </source>
</evidence>
<accession>A0AAV3ZFN8</accession>
<sequence length="134" mass="15398">MADEFEEPGYSIDQSTKEGFVRLRVKIDRLKCESIGFFARLRGLHPLPKGRNAEILNPTITERGFELIVKGTPEGEMKGAKYKLTFKQLPYDVDPKECYLVGLEGFIEVFLKKVDENQDWDKYVRSGTLETFEG</sequence>
<dbReference type="SUPFAM" id="SSF49764">
    <property type="entry name" value="HSP20-like chaperones"/>
    <property type="match status" value="1"/>
</dbReference>
<keyword evidence="2" id="KW-1185">Reference proteome</keyword>
<reference evidence="1 2" key="1">
    <citation type="journal article" date="2021" name="Elife">
        <title>Chloroplast acquisition without the gene transfer in kleptoplastic sea slugs, Plakobranchus ocellatus.</title>
        <authorList>
            <person name="Maeda T."/>
            <person name="Takahashi S."/>
            <person name="Yoshida T."/>
            <person name="Shimamura S."/>
            <person name="Takaki Y."/>
            <person name="Nagai Y."/>
            <person name="Toyoda A."/>
            <person name="Suzuki Y."/>
            <person name="Arimoto A."/>
            <person name="Ishii H."/>
            <person name="Satoh N."/>
            <person name="Nishiyama T."/>
            <person name="Hasebe M."/>
            <person name="Maruyama T."/>
            <person name="Minagawa J."/>
            <person name="Obokata J."/>
            <person name="Shigenobu S."/>
        </authorList>
    </citation>
    <scope>NUCLEOTIDE SEQUENCE [LARGE SCALE GENOMIC DNA]</scope>
</reference>
<proteinExistence type="predicted"/>